<dbReference type="GO" id="GO:0008836">
    <property type="term" value="F:diaminopimelate decarboxylase activity"/>
    <property type="evidence" value="ECO:0007669"/>
    <property type="project" value="TreeGrafter"/>
</dbReference>
<dbReference type="InterPro" id="IPR009006">
    <property type="entry name" value="Ala_racemase/Decarboxylase_C"/>
</dbReference>
<evidence type="ECO:0000259" key="3">
    <source>
        <dbReference type="Pfam" id="PF02784"/>
    </source>
</evidence>
<keyword evidence="5" id="KW-1185">Reference proteome</keyword>
<comment type="cofactor">
    <cofactor evidence="1">
        <name>pyridoxal 5'-phosphate</name>
        <dbReference type="ChEBI" id="CHEBI:597326"/>
    </cofactor>
</comment>
<dbReference type="InterPro" id="IPR029066">
    <property type="entry name" value="PLP-binding_barrel"/>
</dbReference>
<dbReference type="PANTHER" id="PTHR43727">
    <property type="entry name" value="DIAMINOPIMELATE DECARBOXYLASE"/>
    <property type="match status" value="1"/>
</dbReference>
<dbReference type="Pfam" id="PF02784">
    <property type="entry name" value="Orn_Arg_deC_N"/>
    <property type="match status" value="1"/>
</dbReference>
<feature type="domain" description="Orn/DAP/Arg decarboxylase 2 N-terminal" evidence="3">
    <location>
        <begin position="9"/>
        <end position="230"/>
    </location>
</feature>
<dbReference type="SUPFAM" id="SSF51419">
    <property type="entry name" value="PLP-binding barrel"/>
    <property type="match status" value="1"/>
</dbReference>
<sequence>MRRKLFQGKRSYSSHAKPTLSSILNTLKHAGVGFDVASSGELGQFYLLACWGKDMIMTGPAKPERLLRFALENKVGAFVIENTAQLMCLQELAKDLWIPTRRVTKIAATVEWRGKKCCRWVNKTTAFWHGSANPARDIMPKVQLSLLGFQVFQWGNILSIYKLRHVWERSMSTCKSLTEDFRVLDVGSGFGIPYAAEASLAWEEVNSLVNELKDAYNIKEFWLEMGRYLTGPCGIYVTSVVDCKETDGKKFSY</sequence>
<name>F7XVV0_MIDMI</name>
<accession>F7XVV0</accession>
<dbReference type="AlphaFoldDB" id="F7XVV0"/>
<keyword evidence="2" id="KW-0663">Pyridoxal phosphate</keyword>
<dbReference type="HOGENOM" id="CLU_1097599_0_0_5"/>
<evidence type="ECO:0000313" key="5">
    <source>
        <dbReference type="Proteomes" id="UP000006639"/>
    </source>
</evidence>
<dbReference type="EMBL" id="CP002130">
    <property type="protein sequence ID" value="AEI88799.1"/>
    <property type="molecule type" value="Genomic_DNA"/>
</dbReference>
<dbReference type="Gene3D" id="3.20.20.10">
    <property type="entry name" value="Alanine racemase"/>
    <property type="match status" value="1"/>
</dbReference>
<organism evidence="4 5">
    <name type="scientific">Midichloria mitochondrii (strain IricVA)</name>
    <dbReference type="NCBI Taxonomy" id="696127"/>
    <lineage>
        <taxon>Bacteria</taxon>
        <taxon>Pseudomonadati</taxon>
        <taxon>Pseudomonadota</taxon>
        <taxon>Alphaproteobacteria</taxon>
        <taxon>Rickettsiales</taxon>
        <taxon>Candidatus Midichloriaceae</taxon>
        <taxon>Candidatus Midichloria</taxon>
    </lineage>
</organism>
<reference evidence="4 5" key="1">
    <citation type="journal article" date="2011" name="Mol. Biol. Evol.">
        <title>Phylogenomic evidence for the presence of a flagellum and cbb3 oxidase in the free-living mitochondrial ancestor.</title>
        <authorList>
            <person name="Sassera D."/>
            <person name="Lo N."/>
            <person name="Epis S."/>
            <person name="D'Auria G."/>
            <person name="Montagna M."/>
            <person name="Comandatore F."/>
            <person name="Horner D."/>
            <person name="Pereto J."/>
            <person name="Luciano A.M."/>
            <person name="Franciosi F."/>
            <person name="Ferri E."/>
            <person name="Crotti E."/>
            <person name="Bazzocchi C."/>
            <person name="Daffonchio D."/>
            <person name="Sacchi L."/>
            <person name="Moya A."/>
            <person name="Latorre A."/>
            <person name="Bandi C."/>
        </authorList>
    </citation>
    <scope>NUCLEOTIDE SEQUENCE [LARGE SCALE GENOMIC DNA]</scope>
    <source>
        <strain evidence="4 5">IricVA</strain>
    </source>
</reference>
<proteinExistence type="predicted"/>
<gene>
    <name evidence="4" type="ordered locus">midi_00492</name>
</gene>
<dbReference type="KEGG" id="mmn:midi_00492"/>
<dbReference type="Gene3D" id="2.40.37.10">
    <property type="entry name" value="Lyase, Ornithine Decarboxylase, Chain A, domain 1"/>
    <property type="match status" value="1"/>
</dbReference>
<dbReference type="STRING" id="696127.midi_00492"/>
<dbReference type="Proteomes" id="UP000006639">
    <property type="component" value="Chromosome"/>
</dbReference>
<dbReference type="PANTHER" id="PTHR43727:SF2">
    <property type="entry name" value="GROUP IV DECARBOXYLASE"/>
    <property type="match status" value="1"/>
</dbReference>
<protein>
    <submittedName>
        <fullName evidence="4">Putative diaminopimelate decarboxylase</fullName>
    </submittedName>
</protein>
<dbReference type="GO" id="GO:0009089">
    <property type="term" value="P:lysine biosynthetic process via diaminopimelate"/>
    <property type="evidence" value="ECO:0007669"/>
    <property type="project" value="TreeGrafter"/>
</dbReference>
<evidence type="ECO:0000313" key="4">
    <source>
        <dbReference type="EMBL" id="AEI88799.1"/>
    </source>
</evidence>
<dbReference type="RefSeq" id="WP_013951011.1">
    <property type="nucleotide sequence ID" value="NC_015722.1"/>
</dbReference>
<evidence type="ECO:0000256" key="2">
    <source>
        <dbReference type="ARBA" id="ARBA00022898"/>
    </source>
</evidence>
<dbReference type="InterPro" id="IPR022644">
    <property type="entry name" value="De-COase2_N"/>
</dbReference>
<evidence type="ECO:0000256" key="1">
    <source>
        <dbReference type="ARBA" id="ARBA00001933"/>
    </source>
</evidence>